<feature type="compositionally biased region" description="Low complexity" evidence="1">
    <location>
        <begin position="324"/>
        <end position="337"/>
    </location>
</feature>
<sequence length="543" mass="58741">MEPKKRAFVEVLRVVVFDRMKELGFTYAVMIKRLGYSETKLSRIANGLQLPDCAELFALLDLVDEKALGQPLTETVREHVWGLYLRAVEVTRPDLAEYYRFKKEEEDIRRRQHAMAAERASRPPESAAEDDLDKEHAAVQLRDEAARLHGQIARAGVPLPPQPIVTPPPGAQRPPAVDAMLDNTAWLLDQVEQALIRQIARAEPVDAVSDEETTFTPSRPAPPPPVPRPSPFRSTAALPSGEIARRAGHAAAYLLSFAVVLLCTVLVAGYVLDRLPADDSSPSPSRGADQGGGASGNTTTTSDGGSSRNPGGAGGAGGTGDTGSGTTNRGTGNSGSTTRGGGESSPSRLPAPTLLQPGDGAVLTHSPRTTRVEWAGVTGASEYRVEVECQHCMTIGAWSPQANTTTTDTSHSFQWPADNEGRWRITAIAADGTSGSTSPWRYFRYDTSMQAPVQVSPADGTVFEAFPRTTTLTWESVSGTSRYTVEVEFYDTEWRPWIKDETASTSYQFDFVGAQEGRWRVTGIAEDGSSGPSSSWWHFTYTV</sequence>
<dbReference type="InterPro" id="IPR036116">
    <property type="entry name" value="FN3_sf"/>
</dbReference>
<organism evidence="3 4">
    <name type="scientific">Streptomyces coeruleorubidus</name>
    <dbReference type="NCBI Taxonomy" id="116188"/>
    <lineage>
        <taxon>Bacteria</taxon>
        <taxon>Bacillati</taxon>
        <taxon>Actinomycetota</taxon>
        <taxon>Actinomycetes</taxon>
        <taxon>Kitasatosporales</taxon>
        <taxon>Streptomycetaceae</taxon>
        <taxon>Streptomyces</taxon>
    </lineage>
</organism>
<reference evidence="3 4" key="2">
    <citation type="journal article" date="2024" name="Microb. Biotechnol.">
        <title>The involvement of multiple ABC transporters in daunorubicin efflux in Streptomyces coeruleorubidus.</title>
        <authorList>
            <person name="Dong J."/>
            <person name="Ning J."/>
            <person name="Tian Y."/>
            <person name="Li H."/>
            <person name="Chen H."/>
            <person name="Guan W."/>
        </authorList>
    </citation>
    <scope>NUCLEOTIDE SEQUENCE [LARGE SCALE GENOMIC DNA]</scope>
    <source>
        <strain evidence="3 4">CICC 11043</strain>
    </source>
</reference>
<dbReference type="SUPFAM" id="SSF49265">
    <property type="entry name" value="Fibronectin type III"/>
    <property type="match status" value="1"/>
</dbReference>
<feature type="compositionally biased region" description="Gly residues" evidence="1">
    <location>
        <begin position="311"/>
        <end position="323"/>
    </location>
</feature>
<geneLocation type="plasmid" evidence="3 4">
    <name>unnamed</name>
</geneLocation>
<evidence type="ECO:0000313" key="3">
    <source>
        <dbReference type="EMBL" id="WOT40568.1"/>
    </source>
</evidence>
<proteinExistence type="predicted"/>
<evidence type="ECO:0000313" key="4">
    <source>
        <dbReference type="Proteomes" id="UP001305002"/>
    </source>
</evidence>
<accession>A0ABZ0KRW3</accession>
<feature type="transmembrane region" description="Helical" evidence="2">
    <location>
        <begin position="250"/>
        <end position="272"/>
    </location>
</feature>
<keyword evidence="2" id="KW-1133">Transmembrane helix</keyword>
<evidence type="ECO:0000256" key="1">
    <source>
        <dbReference type="SAM" id="MobiDB-lite"/>
    </source>
</evidence>
<keyword evidence="3" id="KW-0614">Plasmid</keyword>
<keyword evidence="4" id="KW-1185">Reference proteome</keyword>
<feature type="compositionally biased region" description="Pro residues" evidence="1">
    <location>
        <begin position="219"/>
        <end position="230"/>
    </location>
</feature>
<reference evidence="3 4" key="1">
    <citation type="journal article" date="2021" name="J. Microbiol. Biotechnol.">
        <title>An Efficient Markerless Deletion System Suitable for the Industrial Strains of Streptomyces.</title>
        <authorList>
            <person name="Dong J."/>
            <person name="Wei J."/>
            <person name="Li H."/>
            <person name="Zhao S."/>
            <person name="Guan W."/>
        </authorList>
    </citation>
    <scope>NUCLEOTIDE SEQUENCE [LARGE SCALE GENOMIC DNA]</scope>
    <source>
        <strain evidence="3 4">CICC 11043</strain>
    </source>
</reference>
<feature type="region of interest" description="Disordered" evidence="1">
    <location>
        <begin position="205"/>
        <end position="234"/>
    </location>
</feature>
<name>A0ABZ0KRW3_STRC4</name>
<keyword evidence="2" id="KW-0812">Transmembrane</keyword>
<feature type="compositionally biased region" description="Low complexity" evidence="1">
    <location>
        <begin position="296"/>
        <end position="310"/>
    </location>
</feature>
<feature type="region of interest" description="Disordered" evidence="1">
    <location>
        <begin position="112"/>
        <end position="135"/>
    </location>
</feature>
<evidence type="ECO:0000256" key="2">
    <source>
        <dbReference type="SAM" id="Phobius"/>
    </source>
</evidence>
<gene>
    <name evidence="3" type="ORF">R5U08_41435</name>
</gene>
<evidence type="ECO:0008006" key="5">
    <source>
        <dbReference type="Google" id="ProtNLM"/>
    </source>
</evidence>
<protein>
    <recommendedName>
        <fullName evidence="5">XRE family transcriptional regulator</fullName>
    </recommendedName>
</protein>
<feature type="region of interest" description="Disordered" evidence="1">
    <location>
        <begin position="275"/>
        <end position="366"/>
    </location>
</feature>
<dbReference type="EMBL" id="CP137525">
    <property type="protein sequence ID" value="WOT40568.1"/>
    <property type="molecule type" value="Genomic_DNA"/>
</dbReference>
<dbReference type="RefSeq" id="WP_317928240.1">
    <property type="nucleotide sequence ID" value="NZ_CP137525.1"/>
</dbReference>
<keyword evidence="2" id="KW-0472">Membrane</keyword>
<dbReference type="Proteomes" id="UP001305002">
    <property type="component" value="Plasmid unnamed"/>
</dbReference>